<comment type="caution">
    <text evidence="2">The sequence shown here is derived from an EMBL/GenBank/DDBJ whole genome shotgun (WGS) entry which is preliminary data.</text>
</comment>
<dbReference type="EMBL" id="JAUEPT010000056">
    <property type="protein sequence ID" value="KAK0436211.1"/>
    <property type="molecule type" value="Genomic_DNA"/>
</dbReference>
<feature type="compositionally biased region" description="Low complexity" evidence="1">
    <location>
        <begin position="212"/>
        <end position="223"/>
    </location>
</feature>
<reference evidence="2" key="1">
    <citation type="submission" date="2023-06" db="EMBL/GenBank/DDBJ databases">
        <authorList>
            <consortium name="Lawrence Berkeley National Laboratory"/>
            <person name="Ahrendt S."/>
            <person name="Sahu N."/>
            <person name="Indic B."/>
            <person name="Wong-Bajracharya J."/>
            <person name="Merenyi Z."/>
            <person name="Ke H.-M."/>
            <person name="Monk M."/>
            <person name="Kocsube S."/>
            <person name="Drula E."/>
            <person name="Lipzen A."/>
            <person name="Balint B."/>
            <person name="Henrissat B."/>
            <person name="Andreopoulos B."/>
            <person name="Martin F.M."/>
            <person name="Harder C.B."/>
            <person name="Rigling D."/>
            <person name="Ford K.L."/>
            <person name="Foster G.D."/>
            <person name="Pangilinan J."/>
            <person name="Papanicolaou A."/>
            <person name="Barry K."/>
            <person name="LaButti K."/>
            <person name="Viragh M."/>
            <person name="Koriabine M."/>
            <person name="Yan M."/>
            <person name="Riley R."/>
            <person name="Champramary S."/>
            <person name="Plett K.L."/>
            <person name="Tsai I.J."/>
            <person name="Slot J."/>
            <person name="Sipos G."/>
            <person name="Plett J."/>
            <person name="Nagy L.G."/>
            <person name="Grigoriev I.V."/>
        </authorList>
    </citation>
    <scope>NUCLEOTIDE SEQUENCE</scope>
    <source>
        <strain evidence="2">FPL87.14</strain>
    </source>
</reference>
<keyword evidence="3" id="KW-1185">Reference proteome</keyword>
<evidence type="ECO:0000256" key="1">
    <source>
        <dbReference type="SAM" id="MobiDB-lite"/>
    </source>
</evidence>
<organism evidence="2 3">
    <name type="scientific">Armillaria borealis</name>
    <dbReference type="NCBI Taxonomy" id="47425"/>
    <lineage>
        <taxon>Eukaryota</taxon>
        <taxon>Fungi</taxon>
        <taxon>Dikarya</taxon>
        <taxon>Basidiomycota</taxon>
        <taxon>Agaricomycotina</taxon>
        <taxon>Agaricomycetes</taxon>
        <taxon>Agaricomycetidae</taxon>
        <taxon>Agaricales</taxon>
        <taxon>Marasmiineae</taxon>
        <taxon>Physalacriaceae</taxon>
        <taxon>Armillaria</taxon>
    </lineage>
</organism>
<evidence type="ECO:0000313" key="2">
    <source>
        <dbReference type="EMBL" id="KAK0436211.1"/>
    </source>
</evidence>
<name>A0AA39J6L8_9AGAR</name>
<feature type="region of interest" description="Disordered" evidence="1">
    <location>
        <begin position="173"/>
        <end position="223"/>
    </location>
</feature>
<protein>
    <submittedName>
        <fullName evidence="2">Uncharacterized protein</fullName>
    </submittedName>
</protein>
<dbReference type="AlphaFoldDB" id="A0AA39J6L8"/>
<sequence>MVTSFLHPGMATTCNRRALRAVVTQGTLGKIDASDSRKPCLPPRSMRWITPAVPYWDLGPVPIPPKRISSVTGTCLGMPAISGAQVKGHRADCSRRRRPLPFHALALIPKPLSKTAQPGSSKVAAESTELHRIKISTRDLRALHSKKFLDVTVYGAEPHIPFLSPQIRKSGPRNHFPFFAASHPQSKGASSSRSNNDDNDRNGTSMRRAYHSVSTTSATVTQS</sequence>
<proteinExistence type="predicted"/>
<accession>A0AA39J6L8</accession>
<gene>
    <name evidence="2" type="ORF">EV421DRAFT_1130688</name>
</gene>
<dbReference type="Proteomes" id="UP001175226">
    <property type="component" value="Unassembled WGS sequence"/>
</dbReference>
<evidence type="ECO:0000313" key="3">
    <source>
        <dbReference type="Proteomes" id="UP001175226"/>
    </source>
</evidence>